<dbReference type="AlphaFoldDB" id="Q11EQ1"/>
<dbReference type="EMBL" id="CP000390">
    <property type="protein sequence ID" value="ABG64124.1"/>
    <property type="molecule type" value="Genomic_DNA"/>
</dbReference>
<dbReference type="GO" id="GO:0016787">
    <property type="term" value="F:hydrolase activity"/>
    <property type="evidence" value="ECO:0007669"/>
    <property type="project" value="UniProtKB-KW"/>
</dbReference>
<dbReference type="Pfam" id="PF12146">
    <property type="entry name" value="Hydrolase_4"/>
    <property type="match status" value="1"/>
</dbReference>
<keyword evidence="2" id="KW-0378">Hydrolase</keyword>
<evidence type="ECO:0000259" key="1">
    <source>
        <dbReference type="Pfam" id="PF12146"/>
    </source>
</evidence>
<dbReference type="Gene3D" id="3.40.50.1820">
    <property type="entry name" value="alpha/beta hydrolase"/>
    <property type="match status" value="1"/>
</dbReference>
<dbReference type="SUPFAM" id="SSF53474">
    <property type="entry name" value="alpha/beta-Hydrolases"/>
    <property type="match status" value="1"/>
</dbReference>
<dbReference type="KEGG" id="mes:Meso_2747"/>
<gene>
    <name evidence="2" type="ordered locus">Meso_2747</name>
</gene>
<dbReference type="OrthoDB" id="9788260at2"/>
<protein>
    <submittedName>
        <fullName evidence="2">Alpha/beta hydrolase fold protein</fullName>
    </submittedName>
</protein>
<sequence length="323" mass="35937">MADLLREIPENPVPPGAISGMMTARDRRRIRYALFPSSGEYGTVVILPGRNECIEKYFETVRDLSERGFAVAMLDWRGQGGSDRLLKDPRRGHVRSFNQYTSDLDQFFREVVLPDCRPPFTVLGHSTGSLAALLAAPYLTTRVRRMVLVAPLLEIQTSLPLGPAKMLAKLLCAVGLGRIYIAGRSRRGKEVPFQPNVLTSDQERHSRNQALLHAFPELFVGGPTAAWLNAAWSAIKRVNDPDFQASVRIPILFLAAGMDRVVSTPAIERYARCLRSARVLTIDGARHEILQEVDMFREQALAAFETFAKGHQERAAANEPVGM</sequence>
<organism evidence="2">
    <name type="scientific">Chelativorans sp. (strain BNC1)</name>
    <dbReference type="NCBI Taxonomy" id="266779"/>
    <lineage>
        <taxon>Bacteria</taxon>
        <taxon>Pseudomonadati</taxon>
        <taxon>Pseudomonadota</taxon>
        <taxon>Alphaproteobacteria</taxon>
        <taxon>Hyphomicrobiales</taxon>
        <taxon>Phyllobacteriaceae</taxon>
        <taxon>Chelativorans</taxon>
    </lineage>
</organism>
<dbReference type="InterPro" id="IPR051044">
    <property type="entry name" value="MAG_DAG_Lipase"/>
</dbReference>
<dbReference type="PANTHER" id="PTHR11614">
    <property type="entry name" value="PHOSPHOLIPASE-RELATED"/>
    <property type="match status" value="1"/>
</dbReference>
<proteinExistence type="predicted"/>
<name>Q11EQ1_CHESB</name>
<dbReference type="InterPro" id="IPR029058">
    <property type="entry name" value="AB_hydrolase_fold"/>
</dbReference>
<dbReference type="HOGENOM" id="CLU_026209_10_1_5"/>
<evidence type="ECO:0000313" key="2">
    <source>
        <dbReference type="EMBL" id="ABG64124.1"/>
    </source>
</evidence>
<accession>Q11EQ1</accession>
<dbReference type="ESTHER" id="9rhiz-q3wub2">
    <property type="family name" value="Monoglyceridelipase_lysophospholip"/>
</dbReference>
<reference evidence="2" key="1">
    <citation type="submission" date="2006-06" db="EMBL/GenBank/DDBJ databases">
        <title>Complete sequence of chromosome of Chelativorans sp. BNC1.</title>
        <authorList>
            <consortium name="US DOE Joint Genome Institute"/>
            <person name="Copeland A."/>
            <person name="Lucas S."/>
            <person name="Lapidus A."/>
            <person name="Barry K."/>
            <person name="Detter J.C."/>
            <person name="Glavina del Rio T."/>
            <person name="Hammon N."/>
            <person name="Israni S."/>
            <person name="Dalin E."/>
            <person name="Tice H."/>
            <person name="Pitluck S."/>
            <person name="Chertkov O."/>
            <person name="Brettin T."/>
            <person name="Bruce D."/>
            <person name="Han C."/>
            <person name="Tapia R."/>
            <person name="Gilna P."/>
            <person name="Schmutz J."/>
            <person name="Larimer F."/>
            <person name="Land M."/>
            <person name="Hauser L."/>
            <person name="Kyrpides N."/>
            <person name="Mikhailova N."/>
            <person name="Richardson P."/>
        </authorList>
    </citation>
    <scope>NUCLEOTIDE SEQUENCE</scope>
    <source>
        <strain evidence="2">BNC1</strain>
    </source>
</reference>
<dbReference type="InterPro" id="IPR022742">
    <property type="entry name" value="Hydrolase_4"/>
</dbReference>
<dbReference type="eggNOG" id="COG2267">
    <property type="taxonomic scope" value="Bacteria"/>
</dbReference>
<feature type="domain" description="Serine aminopeptidase S33" evidence="1">
    <location>
        <begin position="42"/>
        <end position="294"/>
    </location>
</feature>
<dbReference type="STRING" id="266779.Meso_2747"/>